<evidence type="ECO:0000256" key="4">
    <source>
        <dbReference type="ARBA" id="ARBA00022692"/>
    </source>
</evidence>
<feature type="transmembrane region" description="Helical" evidence="9">
    <location>
        <begin position="105"/>
        <end position="129"/>
    </location>
</feature>
<feature type="transmembrane region" description="Helical" evidence="9">
    <location>
        <begin position="42"/>
        <end position="66"/>
    </location>
</feature>
<protein>
    <recommendedName>
        <fullName evidence="10">Sulfate transport system permease protein CysT</fullName>
    </recommendedName>
</protein>
<dbReference type="SUPFAM" id="SSF161098">
    <property type="entry name" value="MetI-like"/>
    <property type="match status" value="1"/>
</dbReference>
<keyword evidence="7 9" id="KW-0472">Membrane</keyword>
<dbReference type="EMBL" id="FNWJ01000001">
    <property type="protein sequence ID" value="SEH12298.1"/>
    <property type="molecule type" value="Genomic_DNA"/>
</dbReference>
<dbReference type="InterPro" id="IPR005667">
    <property type="entry name" value="Sulph_transpt2"/>
</dbReference>
<dbReference type="Pfam" id="PF00528">
    <property type="entry name" value="BPD_transp_1"/>
    <property type="match status" value="1"/>
</dbReference>
<comment type="subcellular location">
    <subcellularLocation>
        <location evidence="9">Cell membrane</location>
        <topology evidence="9">Multi-pass membrane protein</topology>
    </subcellularLocation>
    <subcellularLocation>
        <location evidence="1">Membrane</location>
        <topology evidence="1">Multi-pass membrane protein</topology>
    </subcellularLocation>
</comment>
<reference evidence="13" key="1">
    <citation type="submission" date="2016-10" db="EMBL/GenBank/DDBJ databases">
        <authorList>
            <person name="Varghese N."/>
            <person name="Submissions S."/>
        </authorList>
    </citation>
    <scope>NUCLEOTIDE SEQUENCE [LARGE SCALE GENOMIC DNA]</scope>
    <source>
        <strain evidence="13">ATCC 35263</strain>
    </source>
</reference>
<dbReference type="AlphaFoldDB" id="A0A1H6FQ84"/>
<keyword evidence="3 9" id="KW-0813">Transport</keyword>
<feature type="domain" description="ABC transmembrane type-1" evidence="11">
    <location>
        <begin position="40"/>
        <end position="234"/>
    </location>
</feature>
<dbReference type="PROSITE" id="PS50928">
    <property type="entry name" value="ABC_TM1"/>
    <property type="match status" value="1"/>
</dbReference>
<comment type="function">
    <text evidence="8">Part of the ABC transporter complex CysAWTP (TC 3.A.1.6.1) involved in sulfate/thiosulfate import. Probably responsible for the translocation of the substrate across the membrane.</text>
</comment>
<dbReference type="NCBIfam" id="TIGR02139">
    <property type="entry name" value="permease_CysT"/>
    <property type="match status" value="1"/>
</dbReference>
<evidence type="ECO:0000256" key="3">
    <source>
        <dbReference type="ARBA" id="ARBA00022448"/>
    </source>
</evidence>
<comment type="function">
    <text evidence="10">Part of the ABC transporter complex (TC 3.A.1.6.1) involved in sulfate/thiosulfate import.</text>
</comment>
<keyword evidence="13" id="KW-1185">Reference proteome</keyword>
<keyword evidence="5 9" id="KW-1133">Transmembrane helix</keyword>
<dbReference type="InterPro" id="IPR011865">
    <property type="entry name" value="CysT_permease"/>
</dbReference>
<feature type="transmembrane region" description="Helical" evidence="9">
    <location>
        <begin position="78"/>
        <end position="99"/>
    </location>
</feature>
<evidence type="ECO:0000256" key="6">
    <source>
        <dbReference type="ARBA" id="ARBA00023032"/>
    </source>
</evidence>
<feature type="transmembrane region" description="Helical" evidence="9">
    <location>
        <begin position="217"/>
        <end position="239"/>
    </location>
</feature>
<evidence type="ECO:0000256" key="10">
    <source>
        <dbReference type="RuleBase" id="RU366001"/>
    </source>
</evidence>
<dbReference type="InterPro" id="IPR035906">
    <property type="entry name" value="MetI-like_sf"/>
</dbReference>
<comment type="caution">
    <text evidence="10">Lacks conserved residue(s) required for the propagation of feature annotation.</text>
</comment>
<dbReference type="GO" id="GO:0015419">
    <property type="term" value="F:ABC-type sulfate transporter activity"/>
    <property type="evidence" value="ECO:0007669"/>
    <property type="project" value="UniProtKB-UniRule"/>
</dbReference>
<name>A0A1H6FQ84_THEAL</name>
<evidence type="ECO:0000313" key="12">
    <source>
        <dbReference type="EMBL" id="SEH12298.1"/>
    </source>
</evidence>
<evidence type="ECO:0000313" key="13">
    <source>
        <dbReference type="Proteomes" id="UP000222056"/>
    </source>
</evidence>
<proteinExistence type="inferred from homology"/>
<comment type="subunit">
    <text evidence="2">The complex is composed of two ATP-binding proteins (CysA), two transmembrane proteins (CysT and CysW) and a solute-binding protein (CysP).</text>
</comment>
<feature type="transmembrane region" description="Helical" evidence="9">
    <location>
        <begin position="161"/>
        <end position="182"/>
    </location>
</feature>
<evidence type="ECO:0000256" key="1">
    <source>
        <dbReference type="ARBA" id="ARBA00004141"/>
    </source>
</evidence>
<sequence length="248" mass="25151">MTWLSAVVLLPLAALAGIGARGGVEAFVASVTAPQARAALLLSIAVSAATAAVNAVFGTALAWVLVRQRFRGRGIVDALVDLPFALPTIVAGLTLLAVYGPGSPLGVNIAFTRFAIVAALALVTLPFVVRSVQPVLASLGGEIEEAALTLGASPAQLARRVFLPLLAPAIVSGSALAFARAVGEFGSVVIVSGNVPFKTELAPVYILKRVESGDLPGAAGVACVLLGLSLAVIAMLRFVERRRGVVAA</sequence>
<keyword evidence="6 10" id="KW-0764">Sulfate transport</keyword>
<dbReference type="PANTHER" id="PTHR30406">
    <property type="entry name" value="SULFATE TRANSPORT SYSTEM PERMEASE PROTEIN"/>
    <property type="match status" value="1"/>
</dbReference>
<evidence type="ECO:0000256" key="2">
    <source>
        <dbReference type="ARBA" id="ARBA00011779"/>
    </source>
</evidence>
<comment type="similarity">
    <text evidence="10">Belongs to the binding-protein-dependent transport system permease family. CysTW subfamily.</text>
</comment>
<dbReference type="Proteomes" id="UP000222056">
    <property type="component" value="Unassembled WGS sequence"/>
</dbReference>
<accession>A0A1H6FQ84</accession>
<organism evidence="12 13">
    <name type="scientific">Thermoleophilum album</name>
    <dbReference type="NCBI Taxonomy" id="29539"/>
    <lineage>
        <taxon>Bacteria</taxon>
        <taxon>Bacillati</taxon>
        <taxon>Actinomycetota</taxon>
        <taxon>Thermoleophilia</taxon>
        <taxon>Thermoleophilales</taxon>
        <taxon>Thermoleophilaceae</taxon>
        <taxon>Thermoleophilum</taxon>
    </lineage>
</organism>
<gene>
    <name evidence="12" type="ORF">SAMN02745716_1046</name>
</gene>
<evidence type="ECO:0000256" key="9">
    <source>
        <dbReference type="RuleBase" id="RU363032"/>
    </source>
</evidence>
<evidence type="ECO:0000256" key="8">
    <source>
        <dbReference type="ARBA" id="ARBA00025323"/>
    </source>
</evidence>
<evidence type="ECO:0000256" key="7">
    <source>
        <dbReference type="ARBA" id="ARBA00023136"/>
    </source>
</evidence>
<evidence type="ECO:0000259" key="11">
    <source>
        <dbReference type="PROSITE" id="PS50928"/>
    </source>
</evidence>
<dbReference type="Gene3D" id="1.10.3720.10">
    <property type="entry name" value="MetI-like"/>
    <property type="match status" value="1"/>
</dbReference>
<dbReference type="PANTHER" id="PTHR30406:SF8">
    <property type="entry name" value="SULFATE TRANSPORT SYSTEM PERMEASE PROTEIN CYST"/>
    <property type="match status" value="1"/>
</dbReference>
<dbReference type="CDD" id="cd06261">
    <property type="entry name" value="TM_PBP2"/>
    <property type="match status" value="1"/>
</dbReference>
<dbReference type="InterPro" id="IPR000515">
    <property type="entry name" value="MetI-like"/>
</dbReference>
<keyword evidence="4 9" id="KW-0812">Transmembrane</keyword>
<evidence type="ECO:0000256" key="5">
    <source>
        <dbReference type="ARBA" id="ARBA00022989"/>
    </source>
</evidence>
<dbReference type="GO" id="GO:0005886">
    <property type="term" value="C:plasma membrane"/>
    <property type="evidence" value="ECO:0007669"/>
    <property type="project" value="UniProtKB-SubCell"/>
</dbReference>
<dbReference type="STRING" id="29539.SAMN02745716_1046"/>